<dbReference type="OrthoDB" id="6132759at2759"/>
<evidence type="ECO:0000256" key="8">
    <source>
        <dbReference type="SAM" id="Phobius"/>
    </source>
</evidence>
<gene>
    <name evidence="9" type="ORF">MEDL_46044</name>
</gene>
<feature type="transmembrane region" description="Helical" evidence="8">
    <location>
        <begin position="318"/>
        <end position="336"/>
    </location>
</feature>
<dbReference type="InterPro" id="IPR038377">
    <property type="entry name" value="Na/Glc_symporter_sf"/>
</dbReference>
<evidence type="ECO:0000256" key="2">
    <source>
        <dbReference type="ARBA" id="ARBA00006434"/>
    </source>
</evidence>
<feature type="transmembrane region" description="Helical" evidence="8">
    <location>
        <begin position="287"/>
        <end position="311"/>
    </location>
</feature>
<evidence type="ECO:0000313" key="9">
    <source>
        <dbReference type="EMBL" id="CAG2233357.1"/>
    </source>
</evidence>
<feature type="compositionally biased region" description="Basic and acidic residues" evidence="7">
    <location>
        <begin position="422"/>
        <end position="437"/>
    </location>
</feature>
<evidence type="ECO:0000256" key="1">
    <source>
        <dbReference type="ARBA" id="ARBA00004141"/>
    </source>
</evidence>
<dbReference type="Pfam" id="PF00474">
    <property type="entry name" value="SSF"/>
    <property type="match status" value="1"/>
</dbReference>
<dbReference type="GO" id="GO:0005412">
    <property type="term" value="F:D-glucose:sodium symporter activity"/>
    <property type="evidence" value="ECO:0007669"/>
    <property type="project" value="TreeGrafter"/>
</dbReference>
<name>A0A8S3TIM8_MYTED</name>
<dbReference type="InterPro" id="IPR018212">
    <property type="entry name" value="Na/solute_symporter_CS"/>
</dbReference>
<dbReference type="NCBIfam" id="TIGR00813">
    <property type="entry name" value="sss"/>
    <property type="match status" value="1"/>
</dbReference>
<dbReference type="PANTHER" id="PTHR11819">
    <property type="entry name" value="SOLUTE CARRIER FAMILY 5"/>
    <property type="match status" value="1"/>
</dbReference>
<organism evidence="9 10">
    <name type="scientific">Mytilus edulis</name>
    <name type="common">Blue mussel</name>
    <dbReference type="NCBI Taxonomy" id="6550"/>
    <lineage>
        <taxon>Eukaryota</taxon>
        <taxon>Metazoa</taxon>
        <taxon>Spiralia</taxon>
        <taxon>Lophotrochozoa</taxon>
        <taxon>Mollusca</taxon>
        <taxon>Bivalvia</taxon>
        <taxon>Autobranchia</taxon>
        <taxon>Pteriomorphia</taxon>
        <taxon>Mytilida</taxon>
        <taxon>Mytiloidea</taxon>
        <taxon>Mytilidae</taxon>
        <taxon>Mytilinae</taxon>
        <taxon>Mytilus</taxon>
    </lineage>
</organism>
<dbReference type="InterPro" id="IPR001734">
    <property type="entry name" value="Na/solute_symporter"/>
</dbReference>
<feature type="transmembrane region" description="Helical" evidence="8">
    <location>
        <begin position="215"/>
        <end position="235"/>
    </location>
</feature>
<feature type="transmembrane region" description="Helical" evidence="8">
    <location>
        <begin position="94"/>
        <end position="111"/>
    </location>
</feature>
<dbReference type="AlphaFoldDB" id="A0A8S3TIM8"/>
<reference evidence="9" key="1">
    <citation type="submission" date="2021-03" db="EMBL/GenBank/DDBJ databases">
        <authorList>
            <person name="Bekaert M."/>
        </authorList>
    </citation>
    <scope>NUCLEOTIDE SEQUENCE</scope>
</reference>
<evidence type="ECO:0000256" key="3">
    <source>
        <dbReference type="ARBA" id="ARBA00022692"/>
    </source>
</evidence>
<dbReference type="Proteomes" id="UP000683360">
    <property type="component" value="Unassembled WGS sequence"/>
</dbReference>
<evidence type="ECO:0000256" key="5">
    <source>
        <dbReference type="ARBA" id="ARBA00023136"/>
    </source>
</evidence>
<keyword evidence="5 8" id="KW-0472">Membrane</keyword>
<evidence type="ECO:0000256" key="4">
    <source>
        <dbReference type="ARBA" id="ARBA00022989"/>
    </source>
</evidence>
<feature type="transmembrane region" description="Helical" evidence="8">
    <location>
        <begin position="362"/>
        <end position="384"/>
    </location>
</feature>
<keyword evidence="3 8" id="KW-0812">Transmembrane</keyword>
<feature type="transmembrane region" description="Helical" evidence="8">
    <location>
        <begin position="21"/>
        <end position="43"/>
    </location>
</feature>
<evidence type="ECO:0000313" key="10">
    <source>
        <dbReference type="Proteomes" id="UP000683360"/>
    </source>
</evidence>
<keyword evidence="4 8" id="KW-1133">Transmembrane helix</keyword>
<comment type="similarity">
    <text evidence="2 6">Belongs to the sodium:solute symporter (SSF) (TC 2.A.21) family.</text>
</comment>
<feature type="region of interest" description="Disordered" evidence="7">
    <location>
        <begin position="401"/>
        <end position="446"/>
    </location>
</feature>
<evidence type="ECO:0000256" key="6">
    <source>
        <dbReference type="RuleBase" id="RU362091"/>
    </source>
</evidence>
<dbReference type="PROSITE" id="PS00457">
    <property type="entry name" value="NA_SOLUT_SYMP_2"/>
    <property type="match status" value="1"/>
</dbReference>
<accession>A0A8S3TIM8</accession>
<dbReference type="PROSITE" id="PS50283">
    <property type="entry name" value="NA_SOLUT_SYMP_3"/>
    <property type="match status" value="1"/>
</dbReference>
<feature type="transmembrane region" description="Helical" evidence="8">
    <location>
        <begin position="132"/>
        <end position="154"/>
    </location>
</feature>
<sequence>MFIGLAGTAAASGLAVTIYEWIVSGIFLGSTWMGVSTGLYFVWGLNEVGGWSGMTAKYMTSIANQTFNNQSYQECGKPREDSFHILRSPVSGDIPWTGAFSGLSFLGLYVWSQDQLIVQRTLSAKNMVHAKAATLFASVLKLTGLLLFIIPGMISRILYTDDIACADPKSCYYLDDIACADPKSCEEFCNNKAGCSNFAYPVLVIRLLPKGLRGLMLAALLAALMSSMTSILNSGSSIMTMDIWRQFRKQAPQSELMIVGRLTVLVLVVLSVLWLPILKSAEAGIIWFYMQAIRSYLIPPMCVLFVLGLFWKRLTEQGAFWGLILGLIVGIIRMVLDFSFRAPLCGSGDPDNRPAIVSKVDFLHFAAILGLVTTGAMILISMFTEPRPDRKLKRVTWWTRNDEDEPELSSDEEEDFGFDSENEQRHPVETLDSKYESLENCNIGDG</sequence>
<dbReference type="Gene3D" id="1.20.1730.10">
    <property type="entry name" value="Sodium/glucose cotransporter"/>
    <property type="match status" value="1"/>
</dbReference>
<dbReference type="PANTHER" id="PTHR11819:SF195">
    <property type="entry name" value="SODIUM_GLUCOSE COTRANSPORTER 4"/>
    <property type="match status" value="1"/>
</dbReference>
<dbReference type="EMBL" id="CAJPWZ010002206">
    <property type="protein sequence ID" value="CAG2233357.1"/>
    <property type="molecule type" value="Genomic_DNA"/>
</dbReference>
<comment type="subcellular location">
    <subcellularLocation>
        <location evidence="1">Membrane</location>
        <topology evidence="1">Multi-pass membrane protein</topology>
    </subcellularLocation>
</comment>
<protein>
    <submittedName>
        <fullName evidence="9">Uncharacterized protein</fullName>
    </submittedName>
</protein>
<evidence type="ECO:0000256" key="7">
    <source>
        <dbReference type="SAM" id="MobiDB-lite"/>
    </source>
</evidence>
<feature type="transmembrane region" description="Helical" evidence="8">
    <location>
        <begin position="256"/>
        <end position="275"/>
    </location>
</feature>
<keyword evidence="10" id="KW-1185">Reference proteome</keyword>
<feature type="compositionally biased region" description="Acidic residues" evidence="7">
    <location>
        <begin position="402"/>
        <end position="421"/>
    </location>
</feature>
<comment type="caution">
    <text evidence="9">The sequence shown here is derived from an EMBL/GenBank/DDBJ whole genome shotgun (WGS) entry which is preliminary data.</text>
</comment>
<proteinExistence type="inferred from homology"/>
<dbReference type="GO" id="GO:0005886">
    <property type="term" value="C:plasma membrane"/>
    <property type="evidence" value="ECO:0007669"/>
    <property type="project" value="TreeGrafter"/>
</dbReference>